<evidence type="ECO:0000313" key="2">
    <source>
        <dbReference type="Proteomes" id="UP000054172"/>
    </source>
</evidence>
<comment type="caution">
    <text evidence="1">The sequence shown here is derived from an EMBL/GenBank/DDBJ whole genome shotgun (WGS) entry which is preliminary data.</text>
</comment>
<protein>
    <submittedName>
        <fullName evidence="1">Uncharacterized protein</fullName>
    </submittedName>
</protein>
<reference evidence="1" key="1">
    <citation type="submission" date="2015-08" db="EMBL/GenBank/DDBJ databases">
        <title>Candidatus Bacteriodes Periocalifornicus.</title>
        <authorList>
            <person name="McLean J.S."/>
            <person name="Kelley S."/>
        </authorList>
    </citation>
    <scope>NUCLEOTIDE SEQUENCE [LARGE SCALE GENOMIC DNA]</scope>
    <source>
        <strain evidence="1">12B</strain>
    </source>
</reference>
<name>A0A0Q4B850_9BACT</name>
<evidence type="ECO:0000313" key="1">
    <source>
        <dbReference type="EMBL" id="KQM08518.1"/>
    </source>
</evidence>
<organism evidence="1 2">
    <name type="scientific">Candidatus [Bacteroides] periocalifornicus</name>
    <dbReference type="NCBI Taxonomy" id="1702214"/>
    <lineage>
        <taxon>Bacteria</taxon>
        <taxon>Pseudomonadati</taxon>
        <taxon>Bacteroidota</taxon>
    </lineage>
</organism>
<gene>
    <name evidence="1" type="ORF">AL399_06940</name>
</gene>
<dbReference type="PATRIC" id="fig|1702214.3.peg.872"/>
<dbReference type="Proteomes" id="UP000054172">
    <property type="component" value="Unassembled WGS sequence"/>
</dbReference>
<accession>A0A0Q4B850</accession>
<keyword evidence="2" id="KW-1185">Reference proteome</keyword>
<dbReference type="AlphaFoldDB" id="A0A0Q4B850"/>
<dbReference type="EMBL" id="LIIK01000034">
    <property type="protein sequence ID" value="KQM08518.1"/>
    <property type="molecule type" value="Genomic_DNA"/>
</dbReference>
<dbReference type="STRING" id="1702214.AL399_06940"/>
<sequence>MENPNRTLLSWIWHIGTKILPLRKINNTAMESQQATKAEEQPIHMTSSEFQKHQQKAFELVKSGQPVAVSYQGEIFDIVRREHNASPANEKFLEKIRRAESQVAAGQCTLFKTHEELQDWFDAQE</sequence>
<proteinExistence type="predicted"/>